<dbReference type="RefSeq" id="WP_173080609.1">
    <property type="nucleotide sequence ID" value="NZ_BLTE01000001.1"/>
</dbReference>
<dbReference type="CDD" id="cd02142">
    <property type="entry name" value="McbC_SagB-like_oxidoreductase"/>
    <property type="match status" value="1"/>
</dbReference>
<dbReference type="Gene3D" id="3.40.109.10">
    <property type="entry name" value="NADH Oxidase"/>
    <property type="match status" value="2"/>
</dbReference>
<dbReference type="SUPFAM" id="SSF55469">
    <property type="entry name" value="FMN-dependent nitroreductase-like"/>
    <property type="match status" value="1"/>
</dbReference>
<dbReference type="InterPro" id="IPR052544">
    <property type="entry name" value="Bacteriocin_Proc_Enz"/>
</dbReference>
<dbReference type="EMBL" id="BLTE01000001">
    <property type="protein sequence ID" value="GFK92488.1"/>
    <property type="molecule type" value="Genomic_DNA"/>
</dbReference>
<feature type="domain" description="Nitroreductase" evidence="1">
    <location>
        <begin position="409"/>
        <end position="498"/>
    </location>
</feature>
<dbReference type="PANTHER" id="PTHR43745:SF2">
    <property type="entry name" value="NITROREDUCTASE MJ1384-RELATED"/>
    <property type="match status" value="1"/>
</dbReference>
<evidence type="ECO:0000259" key="1">
    <source>
        <dbReference type="Pfam" id="PF00881"/>
    </source>
</evidence>
<sequence length="505" mass="52877">MVTQARRYHEAVSYMRGLLSGGGPDWSDQPRQFKSYPGLPLVELPREAELPGVSVAQSVQGASGAAAAPAGLDVLSAVLFHAAGLTRSASHGGVEHIYRACPSAGALYPCEVYLAWPGGGGLRSGLHHYDVTRHGLTPLRPGGVDPEALGLPGRSRLPGEALFLVTAVMHRSAWKYRARAYRYLNLDAGHLAEGLALGLGAYRIPWRMELDFSDEAVAAHLGLDPAREACLCVARFEAGGQAEADAAPGPLPEGVEAFSRCAVSDGLAQDLAAVHRAASLTHDHVSPESGKDRALPGGAATRLGSGLRWRALPDGAGAAGRATFFEAVESRCSRRAFMPVELSPAVAAQALSTLCGALLPPGGHPLEHACEAGVLLGSGPWGGPGLYMLDREGVALGLRRDGDMRPAMASVCLDQLWMRRAAMVALFFADFDALDPLLGARGVRWSFQAAGRLGQRLYLAAESLGLGACGVGAFYDGEAAELLGLPEGTSLLYAVPMGPVKSSRR</sequence>
<evidence type="ECO:0000313" key="2">
    <source>
        <dbReference type="EMBL" id="GFK92488.1"/>
    </source>
</evidence>
<dbReference type="AlphaFoldDB" id="A0A6V8LQ80"/>
<dbReference type="PANTHER" id="PTHR43745">
    <property type="entry name" value="NITROREDUCTASE MJ1384-RELATED"/>
    <property type="match status" value="1"/>
</dbReference>
<dbReference type="GO" id="GO:0016491">
    <property type="term" value="F:oxidoreductase activity"/>
    <property type="evidence" value="ECO:0007669"/>
    <property type="project" value="InterPro"/>
</dbReference>
<reference evidence="2 3" key="1">
    <citation type="submission" date="2020-04" db="EMBL/GenBank/DDBJ databases">
        <authorList>
            <consortium name="Desulfovibrio sp. FSS-1 genome sequencing consortium"/>
            <person name="Shimoshige H."/>
            <person name="Kobayashi H."/>
            <person name="Maekawa T."/>
        </authorList>
    </citation>
    <scope>NUCLEOTIDE SEQUENCE [LARGE SCALE GENOMIC DNA]</scope>
    <source>
        <strain evidence="2 3">SIID29052-01</strain>
    </source>
</reference>
<keyword evidence="3" id="KW-1185">Reference proteome</keyword>
<dbReference type="Proteomes" id="UP000494245">
    <property type="component" value="Unassembled WGS sequence"/>
</dbReference>
<reference evidence="2 3" key="2">
    <citation type="submission" date="2020-05" db="EMBL/GenBank/DDBJ databases">
        <title>Draft genome sequence of Desulfovibrio sp. strainFSS-1.</title>
        <authorList>
            <person name="Shimoshige H."/>
            <person name="Kobayashi H."/>
            <person name="Maekawa T."/>
        </authorList>
    </citation>
    <scope>NUCLEOTIDE SEQUENCE [LARGE SCALE GENOMIC DNA]</scope>
    <source>
        <strain evidence="2 3">SIID29052-01</strain>
    </source>
</reference>
<dbReference type="InterPro" id="IPR000415">
    <property type="entry name" value="Nitroreductase-like"/>
</dbReference>
<dbReference type="Pfam" id="PF00881">
    <property type="entry name" value="Nitroreductase"/>
    <property type="match status" value="1"/>
</dbReference>
<protein>
    <recommendedName>
        <fullName evidence="1">Nitroreductase domain-containing protein</fullName>
    </recommendedName>
</protein>
<dbReference type="InterPro" id="IPR029479">
    <property type="entry name" value="Nitroreductase"/>
</dbReference>
<organism evidence="2 3">
    <name type="scientific">Fundidesulfovibrio magnetotacticus</name>
    <dbReference type="NCBI Taxonomy" id="2730080"/>
    <lineage>
        <taxon>Bacteria</taxon>
        <taxon>Pseudomonadati</taxon>
        <taxon>Thermodesulfobacteriota</taxon>
        <taxon>Desulfovibrionia</taxon>
        <taxon>Desulfovibrionales</taxon>
        <taxon>Desulfovibrionaceae</taxon>
        <taxon>Fundidesulfovibrio</taxon>
    </lineage>
</organism>
<comment type="caution">
    <text evidence="2">The sequence shown here is derived from an EMBL/GenBank/DDBJ whole genome shotgun (WGS) entry which is preliminary data.</text>
</comment>
<proteinExistence type="predicted"/>
<evidence type="ECO:0000313" key="3">
    <source>
        <dbReference type="Proteomes" id="UP000494245"/>
    </source>
</evidence>
<gene>
    <name evidence="2" type="ORF">NNJEOMEG_00313</name>
</gene>
<name>A0A6V8LQ80_9BACT</name>
<accession>A0A6V8LQ80</accession>